<reference evidence="3" key="1">
    <citation type="journal article" date="2014" name="Int. J. Syst. Evol. Microbiol.">
        <title>Complete genome of a new Firmicutes species belonging to the dominant human colonic microbiota ('Ruminococcus bicirculans') reveals two chromosomes and a selective capacity to utilize plant glucans.</title>
        <authorList>
            <consortium name="NISC Comparative Sequencing Program"/>
            <person name="Wegmann U."/>
            <person name="Louis P."/>
            <person name="Goesmann A."/>
            <person name="Henrissat B."/>
            <person name="Duncan S.H."/>
            <person name="Flint H.J."/>
        </authorList>
    </citation>
    <scope>NUCLEOTIDE SEQUENCE</scope>
    <source>
        <strain evidence="3">CECT 7184</strain>
    </source>
</reference>
<evidence type="ECO:0000256" key="1">
    <source>
        <dbReference type="ARBA" id="ARBA00005254"/>
    </source>
</evidence>
<dbReference type="InterPro" id="IPR029045">
    <property type="entry name" value="ClpP/crotonase-like_dom_sf"/>
</dbReference>
<gene>
    <name evidence="2" type="ORF">QW060_15130</name>
    <name evidence="3" type="ORF">QW060_21530</name>
</gene>
<accession>A0ABT8CZ99</accession>
<dbReference type="PANTHER" id="PTHR42964:SF1">
    <property type="entry name" value="POLYKETIDE BIOSYNTHESIS ENOYL-COA HYDRATASE PKSH-RELATED"/>
    <property type="match status" value="1"/>
</dbReference>
<dbReference type="InterPro" id="IPR001753">
    <property type="entry name" value="Enoyl-CoA_hydra/iso"/>
</dbReference>
<dbReference type="InterPro" id="IPR051683">
    <property type="entry name" value="Enoyl-CoA_Hydratase/Isomerase"/>
</dbReference>
<sequence length="254" mass="27929">MNKEQGTITVLVKESIAYITFYHPAGNSFPGILLKDLADTITSLNKNREVTLIVLKSEGNKTFCAGASFDELLAVDNLEKGAVFFNGFANVINAMRTSDKIIIGRIQGKAVGGGVGLAAACDYVFATEEASVKLSELAIGIGPFVIEPAVSRKIGIPATSEMTLNATEWKTAAWAKENKLYNEVFGSVVEMDEALDQWIQRLASYNPEALYEMKKVLWQDTDHWETLLPERAKISGRLVLSEFTVNALKQFKNK</sequence>
<dbReference type="Gene3D" id="3.90.226.10">
    <property type="entry name" value="2-enoyl-CoA Hydratase, Chain A, domain 1"/>
    <property type="match status" value="1"/>
</dbReference>
<evidence type="ECO:0000313" key="4">
    <source>
        <dbReference type="Proteomes" id="UP001242368"/>
    </source>
</evidence>
<dbReference type="Pfam" id="PF00378">
    <property type="entry name" value="ECH_1"/>
    <property type="match status" value="1"/>
</dbReference>
<evidence type="ECO:0000313" key="3">
    <source>
        <dbReference type="EMBL" id="MDN3709559.1"/>
    </source>
</evidence>
<name>A0ABT8CZ99_9FLAO</name>
<keyword evidence="4" id="KW-1185">Reference proteome</keyword>
<dbReference type="CDD" id="cd06558">
    <property type="entry name" value="crotonase-like"/>
    <property type="match status" value="1"/>
</dbReference>
<dbReference type="EMBL" id="JAUFQU010000042">
    <property type="protein sequence ID" value="MDN3709559.1"/>
    <property type="molecule type" value="Genomic_DNA"/>
</dbReference>
<proteinExistence type="inferred from homology"/>
<evidence type="ECO:0000313" key="2">
    <source>
        <dbReference type="EMBL" id="MDN3708433.1"/>
    </source>
</evidence>
<dbReference type="Proteomes" id="UP001242368">
    <property type="component" value="Unassembled WGS sequence"/>
</dbReference>
<comment type="similarity">
    <text evidence="1">Belongs to the enoyl-CoA hydratase/isomerase family.</text>
</comment>
<dbReference type="SUPFAM" id="SSF52096">
    <property type="entry name" value="ClpP/crotonase"/>
    <property type="match status" value="1"/>
</dbReference>
<dbReference type="EMBL" id="JAUFQU010000001">
    <property type="protein sequence ID" value="MDN3708433.1"/>
    <property type="molecule type" value="Genomic_DNA"/>
</dbReference>
<comment type="caution">
    <text evidence="3">The sequence shown here is derived from an EMBL/GenBank/DDBJ whole genome shotgun (WGS) entry which is preliminary data.</text>
</comment>
<dbReference type="PANTHER" id="PTHR42964">
    <property type="entry name" value="ENOYL-COA HYDRATASE"/>
    <property type="match status" value="1"/>
</dbReference>
<reference evidence="3" key="3">
    <citation type="submission" date="2023-06" db="EMBL/GenBank/DDBJ databases">
        <authorList>
            <person name="Lucena T."/>
            <person name="Sun Q."/>
        </authorList>
    </citation>
    <scope>NUCLEOTIDE SEQUENCE</scope>
    <source>
        <strain evidence="3">CECT 7184</strain>
    </source>
</reference>
<organism evidence="3 4">
    <name type="scientific">Paenimyroides ceti</name>
    <dbReference type="NCBI Taxonomy" id="395087"/>
    <lineage>
        <taxon>Bacteria</taxon>
        <taxon>Pseudomonadati</taxon>
        <taxon>Bacteroidota</taxon>
        <taxon>Flavobacteriia</taxon>
        <taxon>Flavobacteriales</taxon>
        <taxon>Flavobacteriaceae</taxon>
        <taxon>Paenimyroides</taxon>
    </lineage>
</organism>
<reference evidence="4" key="2">
    <citation type="journal article" date="2019" name="Int. J. Syst. Evol. Microbiol.">
        <title>The Global Catalogue of Microorganisms (GCM) 10K type strain sequencing project: providing services to taxonomists for standard genome sequencing and annotation.</title>
        <authorList>
            <consortium name="The Broad Institute Genomics Platform"/>
            <consortium name="The Broad Institute Genome Sequencing Center for Infectious Disease"/>
            <person name="Wu L."/>
            <person name="Ma J."/>
        </authorList>
    </citation>
    <scope>NUCLEOTIDE SEQUENCE [LARGE SCALE GENOMIC DNA]</scope>
    <source>
        <strain evidence="4">CECT 7184</strain>
    </source>
</reference>
<protein>
    <submittedName>
        <fullName evidence="3">Enoyl-CoA hydratase/isomerase family protein</fullName>
    </submittedName>
</protein>
<dbReference type="RefSeq" id="WP_290364299.1">
    <property type="nucleotide sequence ID" value="NZ_JAUFQU010000001.1"/>
</dbReference>